<dbReference type="EMBL" id="CVRR01000071">
    <property type="protein sequence ID" value="CRL42493.1"/>
    <property type="molecule type" value="Genomic_DNA"/>
</dbReference>
<evidence type="ECO:0000256" key="1">
    <source>
        <dbReference type="SAM" id="Phobius"/>
    </source>
</evidence>
<dbReference type="PANTHER" id="PTHR38450:SF2">
    <property type="entry name" value="STAGE V SPORULATION PROTEIN AEB"/>
    <property type="match status" value="1"/>
</dbReference>
<dbReference type="AlphaFoldDB" id="A0A0M6X0B3"/>
<name>A0A0M6X0B3_9FIRM</name>
<dbReference type="Pfam" id="PF03862">
    <property type="entry name" value="SpoVAC_SpoVAEB"/>
    <property type="match status" value="1"/>
</dbReference>
<gene>
    <name evidence="2" type="ORF">M72_15631</name>
</gene>
<sequence length="119" mass="12835">MQYVIAFVTGGMICALSQILMEKTKMLPGRIMVLLVCLGAILGFVGIYEPFSKWAQAGANVPLLGFGNNLWKGVKEMVDKKGFIGIFLGGFKNCAAGLSAALVFSYIASLLCQPKMKKH</sequence>
<keyword evidence="1" id="KW-0472">Membrane</keyword>
<feature type="transmembrane region" description="Helical" evidence="1">
    <location>
        <begin position="83"/>
        <end position="108"/>
    </location>
</feature>
<dbReference type="InterPro" id="IPR005562">
    <property type="entry name" value="SpoVA"/>
</dbReference>
<dbReference type="PANTHER" id="PTHR38450">
    <property type="entry name" value="STAGE V SPORULATION PROTEIN AC-RELATED"/>
    <property type="match status" value="1"/>
</dbReference>
<feature type="transmembrane region" description="Helical" evidence="1">
    <location>
        <begin position="31"/>
        <end position="48"/>
    </location>
</feature>
<dbReference type="STRING" id="301302.ERS852420_01019"/>
<protein>
    <submittedName>
        <fullName evidence="2">Stage V sporulation protein AE</fullName>
    </submittedName>
</protein>
<dbReference type="GeneID" id="99747767"/>
<organism evidence="2 3">
    <name type="scientific">Roseburia faecis</name>
    <dbReference type="NCBI Taxonomy" id="301302"/>
    <lineage>
        <taxon>Bacteria</taxon>
        <taxon>Bacillati</taxon>
        <taxon>Bacillota</taxon>
        <taxon>Clostridia</taxon>
        <taxon>Lachnospirales</taxon>
        <taxon>Lachnospiraceae</taxon>
        <taxon>Roseburia</taxon>
    </lineage>
</organism>
<keyword evidence="1" id="KW-1133">Transmembrane helix</keyword>
<dbReference type="RefSeq" id="WP_055068717.1">
    <property type="nucleotide sequence ID" value="NZ_CP173697.1"/>
</dbReference>
<keyword evidence="3" id="KW-1185">Reference proteome</keyword>
<keyword evidence="1" id="KW-0812">Transmembrane</keyword>
<accession>A0A0M6X0B3</accession>
<proteinExistence type="predicted"/>
<evidence type="ECO:0000313" key="3">
    <source>
        <dbReference type="Proteomes" id="UP000049979"/>
    </source>
</evidence>
<dbReference type="Proteomes" id="UP000049979">
    <property type="component" value="Unassembled WGS sequence"/>
</dbReference>
<dbReference type="OrthoDB" id="9797988at2"/>
<reference evidence="3" key="1">
    <citation type="submission" date="2015-05" db="EMBL/GenBank/DDBJ databases">
        <authorList>
            <consortium name="Pathogen Informatics"/>
        </authorList>
    </citation>
    <scope>NUCLEOTIDE SEQUENCE [LARGE SCALE GENOMIC DNA]</scope>
    <source>
        <strain evidence="3">M72</strain>
    </source>
</reference>
<evidence type="ECO:0000313" key="2">
    <source>
        <dbReference type="EMBL" id="CRL42493.1"/>
    </source>
</evidence>